<feature type="transmembrane region" description="Helical" evidence="7">
    <location>
        <begin position="220"/>
        <end position="240"/>
    </location>
</feature>
<organism evidence="9 10">
    <name type="scientific">Moelleriella libera RCEF 2490</name>
    <dbReference type="NCBI Taxonomy" id="1081109"/>
    <lineage>
        <taxon>Eukaryota</taxon>
        <taxon>Fungi</taxon>
        <taxon>Dikarya</taxon>
        <taxon>Ascomycota</taxon>
        <taxon>Pezizomycotina</taxon>
        <taxon>Sordariomycetes</taxon>
        <taxon>Hypocreomycetidae</taxon>
        <taxon>Hypocreales</taxon>
        <taxon>Clavicipitaceae</taxon>
        <taxon>Moelleriella</taxon>
    </lineage>
</organism>
<dbReference type="STRING" id="1081109.A0A167Y374"/>
<sequence>MESGKKRASRAEAASSPVRASQPTDAVAVVVVHDQVFGLVGQGGPNYRNVITVSDLPLYPAAVKLESRLGQLKQIFASQVGWVASAVLMLKCQLGLGVLSIPASFNTLGLIPGLACLYVVAIMTTWSTYMIGVFKMNHSEVYGIDDVGAKLFRRVGREVLGTSFILYLMFSGGSGMLSISIGLNALSDHGACTAIFVAIAAGVVFCAASIRTLGKVSSLAWIGLVCTLVSVITLTVAVAVQDRPATAPREGPWTSDFKLVNRPAFTQAISAITTFVFALAGTPMFFPIVSEMRDPRQYTKALILCQVVVTLTYTIVGVVLYYYCGSYVASPAFGSAGRTLKKVCYGIALPGLAISSTLPLHVSALGVPLVVLAETMQATKPGTLVNSWQAKVSLCASSGARGISWQTQRRTGRRGSAASQPSLRLRM</sequence>
<dbReference type="PANTHER" id="PTHR22950">
    <property type="entry name" value="AMINO ACID TRANSPORTER"/>
    <property type="match status" value="1"/>
</dbReference>
<feature type="transmembrane region" description="Helical" evidence="7">
    <location>
        <begin position="301"/>
        <end position="323"/>
    </location>
</feature>
<dbReference type="PANTHER" id="PTHR22950:SF683">
    <property type="entry name" value="AMINO ACID TRANSPORTER (EUROFUNG)"/>
    <property type="match status" value="1"/>
</dbReference>
<evidence type="ECO:0000256" key="2">
    <source>
        <dbReference type="ARBA" id="ARBA00008066"/>
    </source>
</evidence>
<keyword evidence="5 7" id="KW-0472">Membrane</keyword>
<dbReference type="Proteomes" id="UP000078544">
    <property type="component" value="Unassembled WGS sequence"/>
</dbReference>
<comment type="caution">
    <text evidence="9">The sequence shown here is derived from an EMBL/GenBank/DDBJ whole genome shotgun (WGS) entry which is preliminary data.</text>
</comment>
<keyword evidence="4 7" id="KW-1133">Transmembrane helix</keyword>
<evidence type="ECO:0000256" key="7">
    <source>
        <dbReference type="SAM" id="Phobius"/>
    </source>
</evidence>
<comment type="subcellular location">
    <subcellularLocation>
        <location evidence="1">Membrane</location>
        <topology evidence="1">Multi-pass membrane protein</topology>
    </subcellularLocation>
</comment>
<feature type="compositionally biased region" description="Polar residues" evidence="6">
    <location>
        <begin position="417"/>
        <end position="427"/>
    </location>
</feature>
<feature type="transmembrane region" description="Helical" evidence="7">
    <location>
        <begin position="159"/>
        <end position="181"/>
    </location>
</feature>
<evidence type="ECO:0000256" key="6">
    <source>
        <dbReference type="SAM" id="MobiDB-lite"/>
    </source>
</evidence>
<evidence type="ECO:0000313" key="9">
    <source>
        <dbReference type="EMBL" id="KZZ90807.1"/>
    </source>
</evidence>
<evidence type="ECO:0000256" key="5">
    <source>
        <dbReference type="ARBA" id="ARBA00023136"/>
    </source>
</evidence>
<reference evidence="9 10" key="1">
    <citation type="journal article" date="2016" name="Genome Biol. Evol.">
        <title>Divergent and convergent evolution of fungal pathogenicity.</title>
        <authorList>
            <person name="Shang Y."/>
            <person name="Xiao G."/>
            <person name="Zheng P."/>
            <person name="Cen K."/>
            <person name="Zhan S."/>
            <person name="Wang C."/>
        </authorList>
    </citation>
    <scope>NUCLEOTIDE SEQUENCE [LARGE SCALE GENOMIC DNA]</scope>
    <source>
        <strain evidence="9 10">RCEF 2490</strain>
    </source>
</reference>
<dbReference type="EMBL" id="AZGY01000020">
    <property type="protein sequence ID" value="KZZ90807.1"/>
    <property type="molecule type" value="Genomic_DNA"/>
</dbReference>
<evidence type="ECO:0000256" key="4">
    <source>
        <dbReference type="ARBA" id="ARBA00022989"/>
    </source>
</evidence>
<evidence type="ECO:0000259" key="8">
    <source>
        <dbReference type="Pfam" id="PF01490"/>
    </source>
</evidence>
<feature type="transmembrane region" description="Helical" evidence="7">
    <location>
        <begin position="107"/>
        <end position="129"/>
    </location>
</feature>
<keyword evidence="3 7" id="KW-0812">Transmembrane</keyword>
<feature type="region of interest" description="Disordered" evidence="6">
    <location>
        <begin position="405"/>
        <end position="427"/>
    </location>
</feature>
<dbReference type="OrthoDB" id="40134at2759"/>
<evidence type="ECO:0000313" key="10">
    <source>
        <dbReference type="Proteomes" id="UP000078544"/>
    </source>
</evidence>
<dbReference type="Pfam" id="PF01490">
    <property type="entry name" value="Aa_trans"/>
    <property type="match status" value="1"/>
</dbReference>
<proteinExistence type="inferred from homology"/>
<gene>
    <name evidence="9" type="ORF">AAL_07033</name>
</gene>
<feature type="transmembrane region" description="Helical" evidence="7">
    <location>
        <begin position="268"/>
        <end position="289"/>
    </location>
</feature>
<keyword evidence="10" id="KW-1185">Reference proteome</keyword>
<dbReference type="InterPro" id="IPR013057">
    <property type="entry name" value="AA_transpt_TM"/>
</dbReference>
<comment type="similarity">
    <text evidence="2">Belongs to the amino acid/polyamine transporter 2 family.</text>
</comment>
<name>A0A167Y374_9HYPO</name>
<feature type="transmembrane region" description="Helical" evidence="7">
    <location>
        <begin position="193"/>
        <end position="213"/>
    </location>
</feature>
<dbReference type="GO" id="GO:0016020">
    <property type="term" value="C:membrane"/>
    <property type="evidence" value="ECO:0007669"/>
    <property type="project" value="UniProtKB-SubCell"/>
</dbReference>
<dbReference type="GO" id="GO:0015179">
    <property type="term" value="F:L-amino acid transmembrane transporter activity"/>
    <property type="evidence" value="ECO:0007669"/>
    <property type="project" value="TreeGrafter"/>
</dbReference>
<protein>
    <submittedName>
        <fullName evidence="9">Amino acid transporter, transmembrane</fullName>
    </submittedName>
</protein>
<feature type="domain" description="Amino acid transporter transmembrane" evidence="8">
    <location>
        <begin position="80"/>
        <end position="344"/>
    </location>
</feature>
<evidence type="ECO:0000256" key="3">
    <source>
        <dbReference type="ARBA" id="ARBA00022692"/>
    </source>
</evidence>
<feature type="transmembrane region" description="Helical" evidence="7">
    <location>
        <begin position="80"/>
        <end position="101"/>
    </location>
</feature>
<accession>A0A167Y374</accession>
<evidence type="ECO:0000256" key="1">
    <source>
        <dbReference type="ARBA" id="ARBA00004141"/>
    </source>
</evidence>
<dbReference type="AlphaFoldDB" id="A0A167Y374"/>